<proteinExistence type="predicted"/>
<organism>
    <name type="scientific">Serpula lacrymans var. lacrymans (strain S7.9)</name>
    <name type="common">Dry rot fungus</name>
    <dbReference type="NCBI Taxonomy" id="578457"/>
    <lineage>
        <taxon>Eukaryota</taxon>
        <taxon>Fungi</taxon>
        <taxon>Dikarya</taxon>
        <taxon>Basidiomycota</taxon>
        <taxon>Agaricomycotina</taxon>
        <taxon>Agaricomycetes</taxon>
        <taxon>Agaricomycetidae</taxon>
        <taxon>Boletales</taxon>
        <taxon>Coniophorineae</taxon>
        <taxon>Serpulaceae</taxon>
        <taxon>Serpula</taxon>
    </lineage>
</organism>
<name>F8PAG5_SERL9</name>
<accession>F8PAG5</accession>
<dbReference type="Proteomes" id="UP000008064">
    <property type="component" value="Unassembled WGS sequence"/>
</dbReference>
<dbReference type="HOGENOM" id="CLU_2293401_0_0_1"/>
<dbReference type="RefSeq" id="XP_007323239.1">
    <property type="nucleotide sequence ID" value="XM_007323177.1"/>
</dbReference>
<evidence type="ECO:0000313" key="1">
    <source>
        <dbReference type="EMBL" id="EGO19804.1"/>
    </source>
</evidence>
<dbReference type="KEGG" id="sla:SERLADRAFT_478127"/>
<sequence length="101" mass="11000">MTLEILKCSKSTTPKSVGTTRRCMPGPILCVAEGTVSCLAQYIPLYSQCEPQNRDMEPRTNNVNMAICIDLTAVSSSSADSLHIKFSLMTLFYSTNTITTG</sequence>
<gene>
    <name evidence="1" type="ORF">SERLADRAFT_478127</name>
</gene>
<dbReference type="GeneID" id="18821123"/>
<dbReference type="EMBL" id="GL945442">
    <property type="protein sequence ID" value="EGO19804.1"/>
    <property type="molecule type" value="Genomic_DNA"/>
</dbReference>
<dbReference type="AlphaFoldDB" id="F8PAG5"/>
<reference evidence="1" key="1">
    <citation type="submission" date="2011-04" db="EMBL/GenBank/DDBJ databases">
        <title>Evolution of plant cell wall degrading machinery underlies the functional diversity of forest fungi.</title>
        <authorList>
            <consortium name="US DOE Joint Genome Institute (JGI-PGF)"/>
            <person name="Eastwood D.C."/>
            <person name="Floudas D."/>
            <person name="Binder M."/>
            <person name="Majcherczyk A."/>
            <person name="Schneider P."/>
            <person name="Aerts A."/>
            <person name="Asiegbu F.O."/>
            <person name="Baker S.E."/>
            <person name="Barry K."/>
            <person name="Bendiksby M."/>
            <person name="Blumentritt M."/>
            <person name="Coutinho P.M."/>
            <person name="Cullen D."/>
            <person name="Cullen D."/>
            <person name="Gathman A."/>
            <person name="Goodell B."/>
            <person name="Henrissat B."/>
            <person name="Ihrmark K."/>
            <person name="Kauserud H."/>
            <person name="Kohler A."/>
            <person name="LaButti K."/>
            <person name="Lapidus A."/>
            <person name="Lavin J.L."/>
            <person name="Lee Y.-H."/>
            <person name="Lindquist E."/>
            <person name="Lilly W."/>
            <person name="Lucas S."/>
            <person name="Morin E."/>
            <person name="Murat C."/>
            <person name="Oguiza J.A."/>
            <person name="Park J."/>
            <person name="Pisabarro A.G."/>
            <person name="Riley R."/>
            <person name="Rosling A."/>
            <person name="Salamov A."/>
            <person name="Schmidt O."/>
            <person name="Schmutz J."/>
            <person name="Skrede I."/>
            <person name="Stenlid J."/>
            <person name="Wiebenga A."/>
            <person name="Xie X."/>
            <person name="Kues U."/>
            <person name="Hibbett D.S."/>
            <person name="Hoffmeister D."/>
            <person name="Hogberg N."/>
            <person name="Martin F."/>
            <person name="Grigoriev I.V."/>
            <person name="Watkinson S.C."/>
        </authorList>
    </citation>
    <scope>NUCLEOTIDE SEQUENCE</scope>
    <source>
        <strain evidence="1">S7.9</strain>
    </source>
</reference>
<protein>
    <submittedName>
        <fullName evidence="1">Uncharacterized protein</fullName>
    </submittedName>
</protein>